<keyword evidence="2" id="KW-1185">Reference proteome</keyword>
<reference evidence="1" key="1">
    <citation type="submission" date="2022-04" db="EMBL/GenBank/DDBJ databases">
        <title>Whole genome sequence of Sphaerotilus sp. FB-5.</title>
        <authorList>
            <person name="Takeda M."/>
            <person name="Narihara S."/>
            <person name="Akimoto M."/>
            <person name="Akimoto R."/>
            <person name="Nishiyashiki S."/>
            <person name="Murakami T."/>
        </authorList>
    </citation>
    <scope>NUCLEOTIDE SEQUENCE</scope>
    <source>
        <strain evidence="1">FB-5</strain>
    </source>
</reference>
<proteinExistence type="predicted"/>
<protein>
    <submittedName>
        <fullName evidence="1">Uncharacterized protein</fullName>
    </submittedName>
</protein>
<evidence type="ECO:0000313" key="1">
    <source>
        <dbReference type="EMBL" id="BDI06428.1"/>
    </source>
</evidence>
<dbReference type="Proteomes" id="UP001057498">
    <property type="component" value="Chromosome"/>
</dbReference>
<sequence>MSVDLHAPAANVSLVIFGFTAETTAQDVASVLGCCGVRLRGVWADLEVALVPIPGGAGETYAHVQHVPDRLLAYRLADGVNSRRFHGRHLQSWVPVMAWS</sequence>
<accession>A0ABN6PP81</accession>
<organism evidence="1 2">
    <name type="scientific">Sphaerotilus microaerophilus</name>
    <dbReference type="NCBI Taxonomy" id="2914710"/>
    <lineage>
        <taxon>Bacteria</taxon>
        <taxon>Pseudomonadati</taxon>
        <taxon>Pseudomonadota</taxon>
        <taxon>Betaproteobacteria</taxon>
        <taxon>Burkholderiales</taxon>
        <taxon>Sphaerotilaceae</taxon>
        <taxon>Sphaerotilus</taxon>
    </lineage>
</organism>
<evidence type="ECO:0000313" key="2">
    <source>
        <dbReference type="Proteomes" id="UP001057498"/>
    </source>
</evidence>
<dbReference type="RefSeq" id="WP_251969699.1">
    <property type="nucleotide sequence ID" value="NZ_AP025730.1"/>
</dbReference>
<name>A0ABN6PP81_9BURK</name>
<gene>
    <name evidence="1" type="ORF">CATMQ487_33980</name>
</gene>
<dbReference type="EMBL" id="AP025730">
    <property type="protein sequence ID" value="BDI06428.1"/>
    <property type="molecule type" value="Genomic_DNA"/>
</dbReference>